<dbReference type="OrthoDB" id="9803598at2"/>
<dbReference type="Gene3D" id="3.60.120.10">
    <property type="entry name" value="Anthranilate synthase"/>
    <property type="match status" value="1"/>
</dbReference>
<sequence>MSDGLIRFDTGPLGCGTLFTRPQAVIRADAPQGVGPALAAMQAAQARGCWLAGYLSYELGYALTPRLADLMPADRRMPLILMGVFDGPEPAPPLPAAGAEACFGRLRPLWDRARYDAAIAAVHGYIESGDTYQINLTFPLTAEVSGDPLALYAALAARQPVGEGAFVDLGGPIVLSRSPELFFAVDDQRRILTRPMKGTAARLADPAADMAAAQALQTSEKNRAENLMIVDLLRNDISRICRPGSVQVPQLFHVERYATVHQMVSTVQGQLLPGVGLAQVLGALFPCGSITGAPKIRSMQIIAELEAAPRDIYCGAIGWVDPSGPMRFSVAIRSPWFEAPDRLRLNVGGGIIHDSEAGPEWEEALCKSAFLGPFPTI</sequence>
<dbReference type="RefSeq" id="WP_136855685.1">
    <property type="nucleotide sequence ID" value="NZ_SUNH01000006.1"/>
</dbReference>
<dbReference type="NCBIfam" id="TIGR00553">
    <property type="entry name" value="pabB"/>
    <property type="match status" value="1"/>
</dbReference>
<feature type="domain" description="Chorismate-utilising enzyme C-terminal" evidence="1">
    <location>
        <begin position="112"/>
        <end position="367"/>
    </location>
</feature>
<organism evidence="2 3">
    <name type="scientific">Paracoccus hibiscisoli</name>
    <dbReference type="NCBI Taxonomy" id="2023261"/>
    <lineage>
        <taxon>Bacteria</taxon>
        <taxon>Pseudomonadati</taxon>
        <taxon>Pseudomonadota</taxon>
        <taxon>Alphaproteobacteria</taxon>
        <taxon>Rhodobacterales</taxon>
        <taxon>Paracoccaceae</taxon>
        <taxon>Paracoccus</taxon>
    </lineage>
</organism>
<keyword evidence="2" id="KW-0808">Transferase</keyword>
<keyword evidence="2" id="KW-0032">Aminotransferase</keyword>
<dbReference type="GO" id="GO:0009396">
    <property type="term" value="P:folic acid-containing compound biosynthetic process"/>
    <property type="evidence" value="ECO:0007669"/>
    <property type="project" value="InterPro"/>
</dbReference>
<evidence type="ECO:0000313" key="3">
    <source>
        <dbReference type="Proteomes" id="UP000306223"/>
    </source>
</evidence>
<dbReference type="AlphaFoldDB" id="A0A4U0QVT1"/>
<evidence type="ECO:0000313" key="2">
    <source>
        <dbReference type="EMBL" id="TJZ86257.1"/>
    </source>
</evidence>
<dbReference type="PANTHER" id="PTHR11236">
    <property type="entry name" value="AMINOBENZOATE/ANTHRANILATE SYNTHASE"/>
    <property type="match status" value="1"/>
</dbReference>
<dbReference type="InterPro" id="IPR005801">
    <property type="entry name" value="ADC_synthase"/>
</dbReference>
<dbReference type="NCBIfam" id="NF005698">
    <property type="entry name" value="PRK07508.1"/>
    <property type="match status" value="1"/>
</dbReference>
<reference evidence="2 3" key="1">
    <citation type="submission" date="2019-04" db="EMBL/GenBank/DDBJ databases">
        <authorList>
            <person name="Li J."/>
        </authorList>
    </citation>
    <scope>NUCLEOTIDE SEQUENCE [LARGE SCALE GENOMIC DNA]</scope>
    <source>
        <strain evidence="2 3">CCTCC AB2016182</strain>
    </source>
</reference>
<dbReference type="InterPro" id="IPR019999">
    <property type="entry name" value="Anth_synth_I-like"/>
</dbReference>
<dbReference type="EC" id="2.6.1.85" evidence="2"/>
<dbReference type="Proteomes" id="UP000306223">
    <property type="component" value="Unassembled WGS sequence"/>
</dbReference>
<dbReference type="SUPFAM" id="SSF56322">
    <property type="entry name" value="ADC synthase"/>
    <property type="match status" value="1"/>
</dbReference>
<accession>A0A4U0QVT1</accession>
<proteinExistence type="predicted"/>
<comment type="caution">
    <text evidence="2">The sequence shown here is derived from an EMBL/GenBank/DDBJ whole genome shotgun (WGS) entry which is preliminary data.</text>
</comment>
<evidence type="ECO:0000259" key="1">
    <source>
        <dbReference type="Pfam" id="PF00425"/>
    </source>
</evidence>
<dbReference type="InterPro" id="IPR005802">
    <property type="entry name" value="ADC_synth_comp_1"/>
</dbReference>
<dbReference type="GO" id="GO:0046820">
    <property type="term" value="F:4-amino-4-deoxychorismate synthase activity"/>
    <property type="evidence" value="ECO:0007669"/>
    <property type="project" value="UniProtKB-EC"/>
</dbReference>
<dbReference type="Pfam" id="PF00425">
    <property type="entry name" value="Chorismate_bind"/>
    <property type="match status" value="1"/>
</dbReference>
<keyword evidence="3" id="KW-1185">Reference proteome</keyword>
<protein>
    <submittedName>
        <fullName evidence="2">Aminodeoxychorismate synthase component I</fullName>
        <ecNumber evidence="2">2.6.1.85</ecNumber>
    </submittedName>
</protein>
<name>A0A4U0QVT1_9RHOB</name>
<dbReference type="GO" id="GO:0000162">
    <property type="term" value="P:L-tryptophan biosynthetic process"/>
    <property type="evidence" value="ECO:0007669"/>
    <property type="project" value="TreeGrafter"/>
</dbReference>
<dbReference type="PANTHER" id="PTHR11236:SF50">
    <property type="entry name" value="AMINODEOXYCHORISMATE SYNTHASE COMPONENT 1"/>
    <property type="match status" value="1"/>
</dbReference>
<dbReference type="PRINTS" id="PR00095">
    <property type="entry name" value="ANTSNTHASEI"/>
</dbReference>
<dbReference type="InterPro" id="IPR015890">
    <property type="entry name" value="Chorismate_C"/>
</dbReference>
<gene>
    <name evidence="2" type="ORF">FA740_05070</name>
</gene>
<dbReference type="EMBL" id="SUNH01000006">
    <property type="protein sequence ID" value="TJZ86257.1"/>
    <property type="molecule type" value="Genomic_DNA"/>
</dbReference>